<protein>
    <submittedName>
        <fullName evidence="1">Uncharacterized protein</fullName>
    </submittedName>
</protein>
<organism evidence="1">
    <name type="scientific">Arundo donax</name>
    <name type="common">Giant reed</name>
    <name type="synonym">Donax arundinaceus</name>
    <dbReference type="NCBI Taxonomy" id="35708"/>
    <lineage>
        <taxon>Eukaryota</taxon>
        <taxon>Viridiplantae</taxon>
        <taxon>Streptophyta</taxon>
        <taxon>Embryophyta</taxon>
        <taxon>Tracheophyta</taxon>
        <taxon>Spermatophyta</taxon>
        <taxon>Magnoliopsida</taxon>
        <taxon>Liliopsida</taxon>
        <taxon>Poales</taxon>
        <taxon>Poaceae</taxon>
        <taxon>PACMAD clade</taxon>
        <taxon>Arundinoideae</taxon>
        <taxon>Arundineae</taxon>
        <taxon>Arundo</taxon>
    </lineage>
</organism>
<accession>A0A0A9AXC8</accession>
<reference evidence="1" key="2">
    <citation type="journal article" date="2015" name="Data Brief">
        <title>Shoot transcriptome of the giant reed, Arundo donax.</title>
        <authorList>
            <person name="Barrero R.A."/>
            <person name="Guerrero F.D."/>
            <person name="Moolhuijzen P."/>
            <person name="Goolsby J.A."/>
            <person name="Tidwell J."/>
            <person name="Bellgard S.E."/>
            <person name="Bellgard M.I."/>
        </authorList>
    </citation>
    <scope>NUCLEOTIDE SEQUENCE</scope>
    <source>
        <tissue evidence="1">Shoot tissue taken approximately 20 cm above the soil surface</tissue>
    </source>
</reference>
<dbReference type="EMBL" id="GBRH01246163">
    <property type="protein sequence ID" value="JAD51732.1"/>
    <property type="molecule type" value="Transcribed_RNA"/>
</dbReference>
<sequence>MLLFEIKIVFVTGSRGTRFQVTRCSRPVF</sequence>
<reference evidence="1" key="1">
    <citation type="submission" date="2014-09" db="EMBL/GenBank/DDBJ databases">
        <authorList>
            <person name="Magalhaes I.L.F."/>
            <person name="Oliveira U."/>
            <person name="Santos F.R."/>
            <person name="Vidigal T.H.D.A."/>
            <person name="Brescovit A.D."/>
            <person name="Santos A.J."/>
        </authorList>
    </citation>
    <scope>NUCLEOTIDE SEQUENCE</scope>
    <source>
        <tissue evidence="1">Shoot tissue taken approximately 20 cm above the soil surface</tissue>
    </source>
</reference>
<dbReference type="AlphaFoldDB" id="A0A0A9AXC8"/>
<name>A0A0A9AXC8_ARUDO</name>
<proteinExistence type="predicted"/>
<evidence type="ECO:0000313" key="1">
    <source>
        <dbReference type="EMBL" id="JAD51732.1"/>
    </source>
</evidence>